<dbReference type="SUPFAM" id="SSF55068">
    <property type="entry name" value="Peptide methionine sulfoxide reductase"/>
    <property type="match status" value="1"/>
</dbReference>
<sequence length="173" mass="20273">MIKEQLPKIALGGGCHWCTEAVFSSLLGVYNVEQGFVSSTRDNTNFSEAITLKYKPEIISLKTLVNIHLITHKSTSYHSFRKKYRSLFYVYSSNQKKEIEEIIIALQSNFTKPIITKVHPFSEFKPSKEEFKNYYYNNPNKPFCKTYITPKLQMLLRTFSKQINTKKLPYEKH</sequence>
<evidence type="ECO:0000259" key="5">
    <source>
        <dbReference type="Pfam" id="PF01625"/>
    </source>
</evidence>
<dbReference type="PANTHER" id="PTHR43774:SF1">
    <property type="entry name" value="PEPTIDE METHIONINE SULFOXIDE REDUCTASE MSRA 2"/>
    <property type="match status" value="1"/>
</dbReference>
<dbReference type="GO" id="GO:0008113">
    <property type="term" value="F:peptide-methionine (S)-S-oxide reductase activity"/>
    <property type="evidence" value="ECO:0007669"/>
    <property type="project" value="UniProtKB-EC"/>
</dbReference>
<evidence type="ECO:0000256" key="1">
    <source>
        <dbReference type="ARBA" id="ARBA00012502"/>
    </source>
</evidence>
<name>A0A1K1MQ50_9FLAO</name>
<dbReference type="EMBL" id="FPIY01000001">
    <property type="protein sequence ID" value="SFW25211.1"/>
    <property type="molecule type" value="Genomic_DNA"/>
</dbReference>
<evidence type="ECO:0000256" key="3">
    <source>
        <dbReference type="ARBA" id="ARBA00047806"/>
    </source>
</evidence>
<proteinExistence type="predicted"/>
<evidence type="ECO:0000313" key="6">
    <source>
        <dbReference type="EMBL" id="SFW25211.1"/>
    </source>
</evidence>
<comment type="catalytic activity">
    <reaction evidence="3">
        <text>L-methionyl-[protein] + [thioredoxin]-disulfide + H2O = L-methionyl-(S)-S-oxide-[protein] + [thioredoxin]-dithiol</text>
        <dbReference type="Rhea" id="RHEA:14217"/>
        <dbReference type="Rhea" id="RHEA-COMP:10698"/>
        <dbReference type="Rhea" id="RHEA-COMP:10700"/>
        <dbReference type="Rhea" id="RHEA-COMP:12313"/>
        <dbReference type="Rhea" id="RHEA-COMP:12315"/>
        <dbReference type="ChEBI" id="CHEBI:15377"/>
        <dbReference type="ChEBI" id="CHEBI:16044"/>
        <dbReference type="ChEBI" id="CHEBI:29950"/>
        <dbReference type="ChEBI" id="CHEBI:44120"/>
        <dbReference type="ChEBI" id="CHEBI:50058"/>
        <dbReference type="EC" id="1.8.4.11"/>
    </reaction>
</comment>
<dbReference type="Pfam" id="PF01625">
    <property type="entry name" value="PMSR"/>
    <property type="match status" value="1"/>
</dbReference>
<dbReference type="STRING" id="76595.SAMN05660313_00791"/>
<dbReference type="Gene3D" id="3.30.1060.10">
    <property type="entry name" value="Peptide methionine sulphoxide reductase MsrA"/>
    <property type="match status" value="1"/>
</dbReference>
<dbReference type="RefSeq" id="WP_072302444.1">
    <property type="nucleotide sequence ID" value="NZ_FPIY01000001.1"/>
</dbReference>
<dbReference type="InterPro" id="IPR036509">
    <property type="entry name" value="Met_Sox_Rdtase_MsrA_sf"/>
</dbReference>
<dbReference type="PANTHER" id="PTHR43774">
    <property type="entry name" value="PEPTIDE METHIONINE SULFOXIDE REDUCTASE"/>
    <property type="match status" value="1"/>
</dbReference>
<accession>A0A1K1MQ50</accession>
<keyword evidence="2" id="KW-0560">Oxidoreductase</keyword>
<comment type="catalytic activity">
    <reaction evidence="4">
        <text>[thioredoxin]-disulfide + L-methionine + H2O = L-methionine (S)-S-oxide + [thioredoxin]-dithiol</text>
        <dbReference type="Rhea" id="RHEA:19993"/>
        <dbReference type="Rhea" id="RHEA-COMP:10698"/>
        <dbReference type="Rhea" id="RHEA-COMP:10700"/>
        <dbReference type="ChEBI" id="CHEBI:15377"/>
        <dbReference type="ChEBI" id="CHEBI:29950"/>
        <dbReference type="ChEBI" id="CHEBI:50058"/>
        <dbReference type="ChEBI" id="CHEBI:57844"/>
        <dbReference type="ChEBI" id="CHEBI:58772"/>
        <dbReference type="EC" id="1.8.4.11"/>
    </reaction>
</comment>
<evidence type="ECO:0000256" key="4">
    <source>
        <dbReference type="ARBA" id="ARBA00048782"/>
    </source>
</evidence>
<organism evidence="6 7">
    <name type="scientific">Cellulophaga fucicola</name>
    <dbReference type="NCBI Taxonomy" id="76595"/>
    <lineage>
        <taxon>Bacteria</taxon>
        <taxon>Pseudomonadati</taxon>
        <taxon>Bacteroidota</taxon>
        <taxon>Flavobacteriia</taxon>
        <taxon>Flavobacteriales</taxon>
        <taxon>Flavobacteriaceae</taxon>
        <taxon>Cellulophaga</taxon>
    </lineage>
</organism>
<dbReference type="AlphaFoldDB" id="A0A1K1MQ50"/>
<dbReference type="OrthoDB" id="4174719at2"/>
<dbReference type="EC" id="1.8.4.11" evidence="1"/>
<keyword evidence="7" id="KW-1185">Reference proteome</keyword>
<gene>
    <name evidence="6" type="ORF">SAMN05660313_00791</name>
</gene>
<reference evidence="7" key="1">
    <citation type="submission" date="2016-11" db="EMBL/GenBank/DDBJ databases">
        <authorList>
            <person name="Varghese N."/>
            <person name="Submissions S."/>
        </authorList>
    </citation>
    <scope>NUCLEOTIDE SEQUENCE [LARGE SCALE GENOMIC DNA]</scope>
    <source>
        <strain evidence="7">DSM 24786</strain>
    </source>
</reference>
<dbReference type="InterPro" id="IPR002569">
    <property type="entry name" value="Met_Sox_Rdtase_MsrA_dom"/>
</dbReference>
<feature type="domain" description="Peptide methionine sulphoxide reductase MsrA" evidence="5">
    <location>
        <begin position="8"/>
        <end position="144"/>
    </location>
</feature>
<protein>
    <recommendedName>
        <fullName evidence="1">peptide-methionine (S)-S-oxide reductase</fullName>
        <ecNumber evidence="1">1.8.4.11</ecNumber>
    </recommendedName>
</protein>
<dbReference type="Proteomes" id="UP000183257">
    <property type="component" value="Unassembled WGS sequence"/>
</dbReference>
<evidence type="ECO:0000256" key="2">
    <source>
        <dbReference type="ARBA" id="ARBA00023002"/>
    </source>
</evidence>
<evidence type="ECO:0000313" key="7">
    <source>
        <dbReference type="Proteomes" id="UP000183257"/>
    </source>
</evidence>